<evidence type="ECO:0000259" key="5">
    <source>
        <dbReference type="Pfam" id="PF00389"/>
    </source>
</evidence>
<evidence type="ECO:0000256" key="4">
    <source>
        <dbReference type="RuleBase" id="RU003719"/>
    </source>
</evidence>
<dbReference type="PANTHER" id="PTHR43761">
    <property type="entry name" value="D-ISOMER SPECIFIC 2-HYDROXYACID DEHYDROGENASE FAMILY PROTEIN (AFU_ORTHOLOGUE AFUA_1G13630)"/>
    <property type="match status" value="1"/>
</dbReference>
<evidence type="ECO:0000256" key="2">
    <source>
        <dbReference type="ARBA" id="ARBA00023002"/>
    </source>
</evidence>
<evidence type="ECO:0000313" key="7">
    <source>
        <dbReference type="EMBL" id="AWV99561.1"/>
    </source>
</evidence>
<dbReference type="GO" id="GO:0016616">
    <property type="term" value="F:oxidoreductase activity, acting on the CH-OH group of donors, NAD or NADP as acceptor"/>
    <property type="evidence" value="ECO:0007669"/>
    <property type="project" value="InterPro"/>
</dbReference>
<dbReference type="OrthoDB" id="1522997at2"/>
<dbReference type="FunFam" id="3.40.50.720:FF:000203">
    <property type="entry name" value="D-3-phosphoglycerate dehydrogenase (SerA)"/>
    <property type="match status" value="1"/>
</dbReference>
<dbReference type="Pfam" id="PF02826">
    <property type="entry name" value="2-Hacid_dh_C"/>
    <property type="match status" value="1"/>
</dbReference>
<accession>A0A2Z4GEJ8</accession>
<dbReference type="InterPro" id="IPR050418">
    <property type="entry name" value="D-iso_2-hydroxyacid_DH_PdxB"/>
</dbReference>
<dbReference type="PROSITE" id="PS00671">
    <property type="entry name" value="D_2_HYDROXYACID_DH_3"/>
    <property type="match status" value="1"/>
</dbReference>
<dbReference type="EMBL" id="CP029480">
    <property type="protein sequence ID" value="AWV99561.1"/>
    <property type="molecule type" value="Genomic_DNA"/>
</dbReference>
<dbReference type="CDD" id="cd12162">
    <property type="entry name" value="2-Hacid_dh_4"/>
    <property type="match status" value="1"/>
</dbReference>
<gene>
    <name evidence="7" type="ORF">DJ013_15850</name>
</gene>
<dbReference type="AlphaFoldDB" id="A0A2Z4GEJ8"/>
<keyword evidence="2 4" id="KW-0560">Oxidoreductase</keyword>
<proteinExistence type="inferred from homology"/>
<reference evidence="7 8" key="1">
    <citation type="submission" date="2018-05" db="EMBL/GenBank/DDBJ databases">
        <title>Complete genome sequence of Arcticibacterium luteifluviistationis SM1504T, a cytophagaceae bacterium isolated from Arctic surface seawater.</title>
        <authorList>
            <person name="Li Y."/>
            <person name="Qin Q.-L."/>
        </authorList>
    </citation>
    <scope>NUCLEOTIDE SEQUENCE [LARGE SCALE GENOMIC DNA]</scope>
    <source>
        <strain evidence="7 8">SM1504</strain>
    </source>
</reference>
<dbReference type="PROSITE" id="PS00670">
    <property type="entry name" value="D_2_HYDROXYACID_DH_2"/>
    <property type="match status" value="1"/>
</dbReference>
<dbReference type="GO" id="GO:0051287">
    <property type="term" value="F:NAD binding"/>
    <property type="evidence" value="ECO:0007669"/>
    <property type="project" value="InterPro"/>
</dbReference>
<dbReference type="Gene3D" id="3.40.50.720">
    <property type="entry name" value="NAD(P)-binding Rossmann-like Domain"/>
    <property type="match status" value="2"/>
</dbReference>
<evidence type="ECO:0000259" key="6">
    <source>
        <dbReference type="Pfam" id="PF02826"/>
    </source>
</evidence>
<dbReference type="Pfam" id="PF00389">
    <property type="entry name" value="2-Hacid_dh"/>
    <property type="match status" value="1"/>
</dbReference>
<sequence length="314" mass="34271">MNIVFLDAFTSTPEELDLSELEQIGTLKMYDRTPYDQIVERAKDADIVLTNKAVLDEKIISQLSKLRYIGVTATGYNVVDLDAAAQRGIPVTNAKNYSSMSVAQHVFAMLLSFTNRIAEHNNPDKWVASPDFCYYDFTLTELAGKTLGLVGIGDIGEKVAKVAEAFEMNVLVNRKSNKAHAKYKTVDLDELLSQSDFVSLHCPLTEDNAGFINSESLAKMKKSAILVNTGRGPLVNDADLRKALDSGAIAGAAIDVVSQEPPTNGNPLFGAKNLIVSPHVAWATLEARKKLFKIVTDNIKAWQEGEPVNVVNAL</sequence>
<dbReference type="InterPro" id="IPR029753">
    <property type="entry name" value="D-isomer_DH_CS"/>
</dbReference>
<dbReference type="InterPro" id="IPR006139">
    <property type="entry name" value="D-isomer_2_OHA_DH_cat_dom"/>
</dbReference>
<keyword evidence="8" id="KW-1185">Reference proteome</keyword>
<dbReference type="SUPFAM" id="SSF51735">
    <property type="entry name" value="NAD(P)-binding Rossmann-fold domains"/>
    <property type="match status" value="1"/>
</dbReference>
<organism evidence="7 8">
    <name type="scientific">Arcticibacterium luteifluviistationis</name>
    <dbReference type="NCBI Taxonomy" id="1784714"/>
    <lineage>
        <taxon>Bacteria</taxon>
        <taxon>Pseudomonadati</taxon>
        <taxon>Bacteroidota</taxon>
        <taxon>Cytophagia</taxon>
        <taxon>Cytophagales</taxon>
        <taxon>Leadbetterellaceae</taxon>
        <taxon>Arcticibacterium</taxon>
    </lineage>
</organism>
<dbReference type="InterPro" id="IPR006140">
    <property type="entry name" value="D-isomer_DH_NAD-bd"/>
</dbReference>
<evidence type="ECO:0000313" key="8">
    <source>
        <dbReference type="Proteomes" id="UP000249873"/>
    </source>
</evidence>
<evidence type="ECO:0000256" key="3">
    <source>
        <dbReference type="ARBA" id="ARBA00023027"/>
    </source>
</evidence>
<feature type="domain" description="D-isomer specific 2-hydroxyacid dehydrogenase catalytic" evidence="5">
    <location>
        <begin position="14"/>
        <end position="312"/>
    </location>
</feature>
<dbReference type="RefSeq" id="WP_111372929.1">
    <property type="nucleotide sequence ID" value="NZ_CP029480.1"/>
</dbReference>
<dbReference type="SUPFAM" id="SSF52283">
    <property type="entry name" value="Formate/glycerate dehydrogenase catalytic domain-like"/>
    <property type="match status" value="1"/>
</dbReference>
<comment type="similarity">
    <text evidence="1 4">Belongs to the D-isomer specific 2-hydroxyacid dehydrogenase family.</text>
</comment>
<name>A0A2Z4GEJ8_9BACT</name>
<protein>
    <submittedName>
        <fullName evidence="7">Glycerate dehydrogenase</fullName>
    </submittedName>
</protein>
<dbReference type="InterPro" id="IPR036291">
    <property type="entry name" value="NAD(P)-bd_dom_sf"/>
</dbReference>
<dbReference type="PANTHER" id="PTHR43761:SF1">
    <property type="entry name" value="D-ISOMER SPECIFIC 2-HYDROXYACID DEHYDROGENASE CATALYTIC DOMAIN-CONTAINING PROTEIN-RELATED"/>
    <property type="match status" value="1"/>
</dbReference>
<dbReference type="KEGG" id="als:DJ013_15850"/>
<keyword evidence="3" id="KW-0520">NAD</keyword>
<dbReference type="Proteomes" id="UP000249873">
    <property type="component" value="Chromosome"/>
</dbReference>
<feature type="domain" description="D-isomer specific 2-hydroxyacid dehydrogenase NAD-binding" evidence="6">
    <location>
        <begin position="108"/>
        <end position="281"/>
    </location>
</feature>
<evidence type="ECO:0000256" key="1">
    <source>
        <dbReference type="ARBA" id="ARBA00005854"/>
    </source>
</evidence>